<dbReference type="RefSeq" id="XP_066913178.1">
    <property type="nucleotide sequence ID" value="XM_067057077.1"/>
</dbReference>
<dbReference type="AlphaFoldDB" id="A0A7M5UT50"/>
<feature type="chain" id="PRO_5029542357" description="Cnidarian restricted protein" evidence="1">
    <location>
        <begin position="23"/>
        <end position="150"/>
    </location>
</feature>
<dbReference type="GeneID" id="136800415"/>
<name>A0A7M5UT50_9CNID</name>
<proteinExistence type="predicted"/>
<reference evidence="2" key="1">
    <citation type="submission" date="2021-01" db="UniProtKB">
        <authorList>
            <consortium name="EnsemblMetazoa"/>
        </authorList>
    </citation>
    <scope>IDENTIFICATION</scope>
</reference>
<sequence>MDKLYTVWLALIGGFLISTVSGDHKQYDGNTSQQYSDGELCQISATRKMLKSLGITNIKKCIINSKRDIANLVSTYLNIEPEYTRGVSQKRSNILQPKDNWDQVEIELDQVFKDIFHGKRERQYCCSPLCTPFMRNLGWPNPALISCEDK</sequence>
<organism evidence="2 3">
    <name type="scientific">Clytia hemisphaerica</name>
    <dbReference type="NCBI Taxonomy" id="252671"/>
    <lineage>
        <taxon>Eukaryota</taxon>
        <taxon>Metazoa</taxon>
        <taxon>Cnidaria</taxon>
        <taxon>Hydrozoa</taxon>
        <taxon>Hydroidolina</taxon>
        <taxon>Leptothecata</taxon>
        <taxon>Obeliida</taxon>
        <taxon>Clytiidae</taxon>
        <taxon>Clytia</taxon>
    </lineage>
</organism>
<feature type="signal peptide" evidence="1">
    <location>
        <begin position="1"/>
        <end position="22"/>
    </location>
</feature>
<evidence type="ECO:0000256" key="1">
    <source>
        <dbReference type="SAM" id="SignalP"/>
    </source>
</evidence>
<keyword evidence="1" id="KW-0732">Signal</keyword>
<evidence type="ECO:0008006" key="4">
    <source>
        <dbReference type="Google" id="ProtNLM"/>
    </source>
</evidence>
<evidence type="ECO:0000313" key="3">
    <source>
        <dbReference type="Proteomes" id="UP000594262"/>
    </source>
</evidence>
<evidence type="ECO:0000313" key="2">
    <source>
        <dbReference type="EnsemblMetazoa" id="CLYHEMP005384.1"/>
    </source>
</evidence>
<dbReference type="Proteomes" id="UP000594262">
    <property type="component" value="Unplaced"/>
</dbReference>
<keyword evidence="3" id="KW-1185">Reference proteome</keyword>
<accession>A0A7M5UT50</accession>
<protein>
    <recommendedName>
        <fullName evidence="4">Cnidarian restricted protein</fullName>
    </recommendedName>
</protein>
<dbReference type="EnsemblMetazoa" id="CLYHEMT005384.1">
    <property type="protein sequence ID" value="CLYHEMP005384.1"/>
    <property type="gene ID" value="CLYHEMG005384"/>
</dbReference>
<dbReference type="OrthoDB" id="6033359at2759"/>